<proteinExistence type="predicted"/>
<gene>
    <name evidence="2" type="ORF">PPL_05800</name>
</gene>
<dbReference type="RefSeq" id="XP_020433922.1">
    <property type="nucleotide sequence ID" value="XM_020576673.1"/>
</dbReference>
<comment type="caution">
    <text evidence="2">The sequence shown here is derived from an EMBL/GenBank/DDBJ whole genome shotgun (WGS) entry which is preliminary data.</text>
</comment>
<evidence type="ECO:0000313" key="2">
    <source>
        <dbReference type="EMBL" id="EFA81805.1"/>
    </source>
</evidence>
<feature type="compositionally biased region" description="Polar residues" evidence="1">
    <location>
        <begin position="33"/>
        <end position="55"/>
    </location>
</feature>
<feature type="compositionally biased region" description="Basic residues" evidence="1">
    <location>
        <begin position="56"/>
        <end position="67"/>
    </location>
</feature>
<evidence type="ECO:0000313" key="3">
    <source>
        <dbReference type="Proteomes" id="UP000001396"/>
    </source>
</evidence>
<accession>D3BB68</accession>
<dbReference type="AlphaFoldDB" id="D3BB68"/>
<feature type="region of interest" description="Disordered" evidence="1">
    <location>
        <begin position="1"/>
        <end position="76"/>
    </location>
</feature>
<dbReference type="InParanoid" id="D3BB68"/>
<name>D3BB68_HETP5</name>
<sequence>MCTKKEDVSEDSDYEESTSTTSSTTTTTTTTTNSVSRPTRSNRITSSSIQKGPSKSNHRYGRVTKNKGKQERIGKQNQRTMTCKGGCGTVFELVIAYIKNPVYRDVNFKFFAHSLPINNLRDEHICCSTTLGFDTYHHAISCPSFKNNHWLSTIFDCELCKTNKSIISKLDNRDSLFRKIPLNIKEVYVKEWSDNMLGSLPPSDTTLFLPSAISITTSFSKETLHKYKSRSFYFIIKL</sequence>
<reference evidence="2 3" key="1">
    <citation type="journal article" date="2011" name="Genome Res.">
        <title>Phylogeny-wide analysis of social amoeba genomes highlights ancient origins for complex intercellular communication.</title>
        <authorList>
            <person name="Heidel A.J."/>
            <person name="Lawal H.M."/>
            <person name="Felder M."/>
            <person name="Schilde C."/>
            <person name="Helps N.R."/>
            <person name="Tunggal B."/>
            <person name="Rivero F."/>
            <person name="John U."/>
            <person name="Schleicher M."/>
            <person name="Eichinger L."/>
            <person name="Platzer M."/>
            <person name="Noegel A.A."/>
            <person name="Schaap P."/>
            <person name="Gloeckner G."/>
        </authorList>
    </citation>
    <scope>NUCLEOTIDE SEQUENCE [LARGE SCALE GENOMIC DNA]</scope>
    <source>
        <strain evidence="3">ATCC 26659 / Pp 5 / PN500</strain>
    </source>
</reference>
<keyword evidence="3" id="KW-1185">Reference proteome</keyword>
<organism evidence="2 3">
    <name type="scientific">Heterostelium pallidum (strain ATCC 26659 / Pp 5 / PN500)</name>
    <name type="common">Cellular slime mold</name>
    <name type="synonym">Polysphondylium pallidum</name>
    <dbReference type="NCBI Taxonomy" id="670386"/>
    <lineage>
        <taxon>Eukaryota</taxon>
        <taxon>Amoebozoa</taxon>
        <taxon>Evosea</taxon>
        <taxon>Eumycetozoa</taxon>
        <taxon>Dictyostelia</taxon>
        <taxon>Acytosteliales</taxon>
        <taxon>Acytosteliaceae</taxon>
        <taxon>Heterostelium</taxon>
    </lineage>
</organism>
<evidence type="ECO:0000256" key="1">
    <source>
        <dbReference type="SAM" id="MobiDB-lite"/>
    </source>
</evidence>
<dbReference type="EMBL" id="ADBJ01000025">
    <property type="protein sequence ID" value="EFA81805.1"/>
    <property type="molecule type" value="Genomic_DNA"/>
</dbReference>
<feature type="compositionally biased region" description="Low complexity" evidence="1">
    <location>
        <begin position="17"/>
        <end position="32"/>
    </location>
</feature>
<protein>
    <submittedName>
        <fullName evidence="2">Uncharacterized protein</fullName>
    </submittedName>
</protein>
<dbReference type="GeneID" id="31361284"/>
<dbReference type="Proteomes" id="UP000001396">
    <property type="component" value="Unassembled WGS sequence"/>
</dbReference>